<dbReference type="AlphaFoldDB" id="A0A6L9VZN1"/>
<feature type="compositionally biased region" description="Pro residues" evidence="1">
    <location>
        <begin position="92"/>
        <end position="108"/>
    </location>
</feature>
<name>A0A6L9VZN1_9ACTN</name>
<dbReference type="RefSeq" id="WP_163202384.1">
    <property type="nucleotide sequence ID" value="NZ_JAAGWG010000004.1"/>
</dbReference>
<evidence type="ECO:0000256" key="1">
    <source>
        <dbReference type="SAM" id="MobiDB-lite"/>
    </source>
</evidence>
<accession>A0A6L9VZN1</accession>
<organism evidence="2 3">
    <name type="scientific">Blastococcus saxobsidens</name>
    <dbReference type="NCBI Taxonomy" id="138336"/>
    <lineage>
        <taxon>Bacteria</taxon>
        <taxon>Bacillati</taxon>
        <taxon>Actinomycetota</taxon>
        <taxon>Actinomycetes</taxon>
        <taxon>Geodermatophilales</taxon>
        <taxon>Geodermatophilaceae</taxon>
        <taxon>Blastococcus</taxon>
    </lineage>
</organism>
<feature type="compositionally biased region" description="Low complexity" evidence="1">
    <location>
        <begin position="109"/>
        <end position="121"/>
    </location>
</feature>
<evidence type="ECO:0000313" key="2">
    <source>
        <dbReference type="EMBL" id="NEK84899.1"/>
    </source>
</evidence>
<dbReference type="EMBL" id="JAAGWG010000004">
    <property type="protein sequence ID" value="NEK84899.1"/>
    <property type="molecule type" value="Genomic_DNA"/>
</dbReference>
<feature type="compositionally biased region" description="Basic and acidic residues" evidence="1">
    <location>
        <begin position="1"/>
        <end position="12"/>
    </location>
</feature>
<proteinExistence type="predicted"/>
<comment type="caution">
    <text evidence="2">The sequence shown here is derived from an EMBL/GenBank/DDBJ whole genome shotgun (WGS) entry which is preliminary data.</text>
</comment>
<reference evidence="2 3" key="1">
    <citation type="submission" date="2019-12" db="EMBL/GenBank/DDBJ databases">
        <title>the WGS of Blastococcus saxobsidens 67B17.</title>
        <authorList>
            <person name="Jiang Z."/>
        </authorList>
    </citation>
    <scope>NUCLEOTIDE SEQUENCE [LARGE SCALE GENOMIC DNA]</scope>
    <source>
        <strain evidence="2 3">67B17</strain>
    </source>
</reference>
<feature type="region of interest" description="Disordered" evidence="1">
    <location>
        <begin position="1"/>
        <end position="133"/>
    </location>
</feature>
<gene>
    <name evidence="2" type="ORF">GCU60_03855</name>
</gene>
<protein>
    <submittedName>
        <fullName evidence="2">Uncharacterized protein</fullName>
    </submittedName>
</protein>
<evidence type="ECO:0000313" key="3">
    <source>
        <dbReference type="Proteomes" id="UP000479241"/>
    </source>
</evidence>
<sequence>MSSPRDGDRDGFDDGDGSGWREPPHLGSGGAGEDEADQPNFVDRRKKPRDDQEPLSARSWQPPGWDLPAAEPQRPVPPPAAGPAPDEARPPLDAPPPQGPPQAGPPPEDAGGPQQPAAGAPGWLGGGRGRRRTPGAADHVFAYQGDLVGSQGWALQQGWTVSDGTAPEDAPLAGVIASSPVRATKDHRAGNVLRGRAGPLELVAFDVVYASGRYVVPEYAITAAPLLGSVPGFRLSPSRFWRHRTGGMVPLGTGDPAFDARWLLLAAEDDPRLHRLAQDPAVHGLLLGTDDGDEFWSGAGHVSAVRPDGHRPQLLEHHARLLSAIVAALGAGGN</sequence>
<dbReference type="Proteomes" id="UP000479241">
    <property type="component" value="Unassembled WGS sequence"/>
</dbReference>